<dbReference type="EMBL" id="BMAW01110668">
    <property type="protein sequence ID" value="GFT44265.1"/>
    <property type="molecule type" value="Genomic_DNA"/>
</dbReference>
<evidence type="ECO:0000313" key="2">
    <source>
        <dbReference type="Proteomes" id="UP000887013"/>
    </source>
</evidence>
<protein>
    <submittedName>
        <fullName evidence="1">Uncharacterized protein</fullName>
    </submittedName>
</protein>
<comment type="caution">
    <text evidence="1">The sequence shown here is derived from an EMBL/GenBank/DDBJ whole genome shotgun (WGS) entry which is preliminary data.</text>
</comment>
<gene>
    <name evidence="1" type="ORF">NPIL_45341</name>
</gene>
<dbReference type="AlphaFoldDB" id="A0A8X6P219"/>
<name>A0A8X6P219_NEPPI</name>
<dbReference type="Proteomes" id="UP000887013">
    <property type="component" value="Unassembled WGS sequence"/>
</dbReference>
<organism evidence="1 2">
    <name type="scientific">Nephila pilipes</name>
    <name type="common">Giant wood spider</name>
    <name type="synonym">Nephila maculata</name>
    <dbReference type="NCBI Taxonomy" id="299642"/>
    <lineage>
        <taxon>Eukaryota</taxon>
        <taxon>Metazoa</taxon>
        <taxon>Ecdysozoa</taxon>
        <taxon>Arthropoda</taxon>
        <taxon>Chelicerata</taxon>
        <taxon>Arachnida</taxon>
        <taxon>Araneae</taxon>
        <taxon>Araneomorphae</taxon>
        <taxon>Entelegynae</taxon>
        <taxon>Araneoidea</taxon>
        <taxon>Nephilidae</taxon>
        <taxon>Nephila</taxon>
    </lineage>
</organism>
<reference evidence="1" key="1">
    <citation type="submission" date="2020-08" db="EMBL/GenBank/DDBJ databases">
        <title>Multicomponent nature underlies the extraordinary mechanical properties of spider dragline silk.</title>
        <authorList>
            <person name="Kono N."/>
            <person name="Nakamura H."/>
            <person name="Mori M."/>
            <person name="Yoshida Y."/>
            <person name="Ohtoshi R."/>
            <person name="Malay A.D."/>
            <person name="Moran D.A.P."/>
            <person name="Tomita M."/>
            <person name="Numata K."/>
            <person name="Arakawa K."/>
        </authorList>
    </citation>
    <scope>NUCLEOTIDE SEQUENCE</scope>
</reference>
<evidence type="ECO:0000313" key="1">
    <source>
        <dbReference type="EMBL" id="GFT44265.1"/>
    </source>
</evidence>
<accession>A0A8X6P219</accession>
<sequence>MSPALEVRAPKLSRGAHRKSMEDLLRGELTPHHTPKSFLNLEKLSQYILLREVPVFASASVFRRLLSNICAVRAVRRTGQRRHNERKTKTADSVGIHEERKEHFTGQACPGKKDRDARVNHIHIRSRSLEIRGIRNTSVDGDMKVVSGILSQQIARGFPAREKLAQQTTRVSRGKRRIKNTFAPHSTFVRYPD</sequence>
<keyword evidence="2" id="KW-1185">Reference proteome</keyword>
<proteinExistence type="predicted"/>